<protein>
    <submittedName>
        <fullName evidence="1">Uncharacterized protein</fullName>
    </submittedName>
</protein>
<keyword evidence="2" id="KW-1185">Reference proteome</keyword>
<name>A0A840BQH2_9RHOO</name>
<comment type="caution">
    <text evidence="1">The sequence shown here is derived from an EMBL/GenBank/DDBJ whole genome shotgun (WGS) entry which is preliminary data.</text>
</comment>
<sequence length="40" mass="4612">AYENNRELEDMGFFDDLLHNYGVPRKTINLYGSGNPPPRT</sequence>
<organism evidence="1 2">
    <name type="scientific">Niveibacterium umoris</name>
    <dbReference type="NCBI Taxonomy" id="1193620"/>
    <lineage>
        <taxon>Bacteria</taxon>
        <taxon>Pseudomonadati</taxon>
        <taxon>Pseudomonadota</taxon>
        <taxon>Betaproteobacteria</taxon>
        <taxon>Rhodocyclales</taxon>
        <taxon>Rhodocyclaceae</taxon>
        <taxon>Niveibacterium</taxon>
    </lineage>
</organism>
<dbReference type="AlphaFoldDB" id="A0A840BQH2"/>
<evidence type="ECO:0000313" key="2">
    <source>
        <dbReference type="Proteomes" id="UP000561045"/>
    </source>
</evidence>
<accession>A0A840BQH2</accession>
<dbReference type="Proteomes" id="UP000561045">
    <property type="component" value="Unassembled WGS sequence"/>
</dbReference>
<dbReference type="EMBL" id="JACIET010000002">
    <property type="protein sequence ID" value="MBB4013076.1"/>
    <property type="molecule type" value="Genomic_DNA"/>
</dbReference>
<gene>
    <name evidence="1" type="ORF">GGR36_002422</name>
</gene>
<proteinExistence type="predicted"/>
<reference evidence="1 2" key="1">
    <citation type="submission" date="2020-08" db="EMBL/GenBank/DDBJ databases">
        <title>Genomic Encyclopedia of Type Strains, Phase IV (KMG-IV): sequencing the most valuable type-strain genomes for metagenomic binning, comparative biology and taxonomic classification.</title>
        <authorList>
            <person name="Goeker M."/>
        </authorList>
    </citation>
    <scope>NUCLEOTIDE SEQUENCE [LARGE SCALE GENOMIC DNA]</scope>
    <source>
        <strain evidence="1 2">DSM 106739</strain>
    </source>
</reference>
<feature type="non-terminal residue" evidence="1">
    <location>
        <position position="1"/>
    </location>
</feature>
<evidence type="ECO:0000313" key="1">
    <source>
        <dbReference type="EMBL" id="MBB4013076.1"/>
    </source>
</evidence>